<dbReference type="InterPro" id="IPR046341">
    <property type="entry name" value="SET_dom_sf"/>
</dbReference>
<dbReference type="SUPFAM" id="SSF82199">
    <property type="entry name" value="SET domain"/>
    <property type="match status" value="1"/>
</dbReference>
<evidence type="ECO:0000313" key="2">
    <source>
        <dbReference type="EMBL" id="CAF2066123.1"/>
    </source>
</evidence>
<organism evidence="2 3">
    <name type="scientific">Rotaria magnacalcarata</name>
    <dbReference type="NCBI Taxonomy" id="392030"/>
    <lineage>
        <taxon>Eukaryota</taxon>
        <taxon>Metazoa</taxon>
        <taxon>Spiralia</taxon>
        <taxon>Gnathifera</taxon>
        <taxon>Rotifera</taxon>
        <taxon>Eurotatoria</taxon>
        <taxon>Bdelloidea</taxon>
        <taxon>Philodinida</taxon>
        <taxon>Philodinidae</taxon>
        <taxon>Rotaria</taxon>
    </lineage>
</organism>
<dbReference type="CDD" id="cd20071">
    <property type="entry name" value="SET_SMYD"/>
    <property type="match status" value="1"/>
</dbReference>
<dbReference type="PANTHER" id="PTHR47643:SF2">
    <property type="entry name" value="TPR DOMAIN PROTEIN (AFU_ORTHOLOGUE AFUA_5G12710)"/>
    <property type="match status" value="1"/>
</dbReference>
<dbReference type="AlphaFoldDB" id="A0A816R2E7"/>
<proteinExistence type="predicted"/>
<dbReference type="InterPro" id="IPR011990">
    <property type="entry name" value="TPR-like_helical_dom_sf"/>
</dbReference>
<dbReference type="SUPFAM" id="SSF48452">
    <property type="entry name" value="TPR-like"/>
    <property type="match status" value="1"/>
</dbReference>
<dbReference type="EMBL" id="CAJNRG010004414">
    <property type="protein sequence ID" value="CAF2066123.1"/>
    <property type="molecule type" value="Genomic_DNA"/>
</dbReference>
<reference evidence="2" key="1">
    <citation type="submission" date="2021-02" db="EMBL/GenBank/DDBJ databases">
        <authorList>
            <person name="Nowell W R."/>
        </authorList>
    </citation>
    <scope>NUCLEOTIDE SEQUENCE</scope>
</reference>
<protein>
    <recommendedName>
        <fullName evidence="1">SET domain-containing protein</fullName>
    </recommendedName>
</protein>
<feature type="domain" description="SET" evidence="1">
    <location>
        <begin position="480"/>
        <end position="702"/>
    </location>
</feature>
<dbReference type="InterPro" id="IPR053209">
    <property type="entry name" value="Gramillin-biosynth_MTr"/>
</dbReference>
<comment type="caution">
    <text evidence="2">The sequence shown here is derived from an EMBL/GenBank/DDBJ whole genome shotgun (WGS) entry which is preliminary data.</text>
</comment>
<evidence type="ECO:0000313" key="3">
    <source>
        <dbReference type="Proteomes" id="UP000663887"/>
    </source>
</evidence>
<dbReference type="InterPro" id="IPR001214">
    <property type="entry name" value="SET_dom"/>
</dbReference>
<dbReference type="Gene3D" id="1.25.40.10">
    <property type="entry name" value="Tetratricopeptide repeat domain"/>
    <property type="match status" value="1"/>
</dbReference>
<gene>
    <name evidence="2" type="ORF">XDN619_LOCUS11536</name>
</gene>
<sequence>MSTSRTQLKRSISLSSTTLVGIADEQDSTVCCSNRNCPSHWHNRLTEKLRNLQQSKLQSSSSILPTVQCEHRYKLAYSNILSKLLQINELDENNHEIYSKPIAKSIILSKHDLFINQISKSFDSLTSIFIKNNLDLQMKYRIIPLVSDPFSEQMDRMEVSKQLKINLLRINHIHVNCRLPVKIISAPIWTRLAVHVIVQDENSDCLRLSIYNWSPIIDTRQIKSYDYIQKRLTNLLPMNSCIVILDPWLKKCYDGDIALRCESPNTHLLMIDFETRCSTSNKFNVEQLRQMGNACYQVDDNLGAIEFYTFALGQLDEHQEKELTLKGQSMGPKTDEREQHRLRLLSNRSACYLREGHAALALADTGILLSFHELSHFLESPTATTSKLIFRCISAHLYLGLFDKVEMLLKSHRFGVGLCGRENPASMATLENELARLKVEATRGRYDLQEMLDEQVTSKSQMMFIDLSHYHAKYERNDLFEIRPCQTHELSKNGYPHGSYGVYALKDLKPGTLLIVEQSFASIDNRVIAEEYCHSINYWRKKSKIEYFTNDTLRLLNEIEKQLLIGGPTWTTFDKIKLMQPIRQWLAKHIVKNINEQYENHDIISDLLENYEKIASEKKLWRKPFFKQLPPPLPYIPWRILFETQQQNPYKSQSTNGWYQIGSMFNHSCLPNCLWYLIGDYLFIYVCSSNVQQGDELTISYCPLWISSINERTKQLGQYGIRSCQCLLCLYDRLSINEYENQLKKFSYIRALARQKNISNLDRFNYLKQLKCHYDILTKTFHERPVGFINEFIDFEYILSYFQDEDTETDIKEFIKRQRTLFLGYLSNVCRFTLPNISNPILLFGAQTKLLIDHIEQFYTSDLSQWSRLFEYLYEIYTFNCHSASNDVQKTLQDHKQLFSNLFQTQSFFQHPFIINEKNLD</sequence>
<dbReference type="PANTHER" id="PTHR47643">
    <property type="entry name" value="TPR DOMAIN PROTEIN (AFU_ORTHOLOGUE AFUA_5G12710)"/>
    <property type="match status" value="1"/>
</dbReference>
<dbReference type="Gene3D" id="2.170.270.10">
    <property type="entry name" value="SET domain"/>
    <property type="match status" value="1"/>
</dbReference>
<evidence type="ECO:0000259" key="1">
    <source>
        <dbReference type="PROSITE" id="PS50280"/>
    </source>
</evidence>
<dbReference type="Proteomes" id="UP000663887">
    <property type="component" value="Unassembled WGS sequence"/>
</dbReference>
<name>A0A816R2E7_9BILA</name>
<dbReference type="Pfam" id="PF00856">
    <property type="entry name" value="SET"/>
    <property type="match status" value="1"/>
</dbReference>
<dbReference type="PROSITE" id="PS50280">
    <property type="entry name" value="SET"/>
    <property type="match status" value="1"/>
</dbReference>
<accession>A0A816R2E7</accession>